<dbReference type="InterPro" id="IPR050309">
    <property type="entry name" value="Type-B_Carboxylest/Lipase"/>
</dbReference>
<keyword evidence="5" id="KW-1185">Reference proteome</keyword>
<feature type="domain" description="Carboxylesterase type B" evidence="3">
    <location>
        <begin position="31"/>
        <end position="546"/>
    </location>
</feature>
<comment type="caution">
    <text evidence="4">The sequence shown here is derived from an EMBL/GenBank/DDBJ whole genome shotgun (WGS) entry which is preliminary data.</text>
</comment>
<dbReference type="InterPro" id="IPR002018">
    <property type="entry name" value="CarbesteraseB"/>
</dbReference>
<dbReference type="PROSITE" id="PS00941">
    <property type="entry name" value="CARBOXYLESTERASE_B_2"/>
    <property type="match status" value="1"/>
</dbReference>
<dbReference type="EMBL" id="JARAKH010000031">
    <property type="protein sequence ID" value="KAK8386064.1"/>
    <property type="molecule type" value="Genomic_DNA"/>
</dbReference>
<name>A0AAW0TFE5_SCYPA</name>
<feature type="signal peptide" evidence="2">
    <location>
        <begin position="1"/>
        <end position="22"/>
    </location>
</feature>
<reference evidence="4 5" key="1">
    <citation type="submission" date="2023-03" db="EMBL/GenBank/DDBJ databases">
        <title>High-quality genome of Scylla paramamosain provides insights in environmental adaptation.</title>
        <authorList>
            <person name="Zhang L."/>
        </authorList>
    </citation>
    <scope>NUCLEOTIDE SEQUENCE [LARGE SCALE GENOMIC DNA]</scope>
    <source>
        <strain evidence="4">LZ_2023a</strain>
        <tissue evidence="4">Muscle</tissue>
    </source>
</reference>
<keyword evidence="2" id="KW-0732">Signal</keyword>
<dbReference type="Proteomes" id="UP001487740">
    <property type="component" value="Unassembled WGS sequence"/>
</dbReference>
<evidence type="ECO:0000313" key="4">
    <source>
        <dbReference type="EMBL" id="KAK8386064.1"/>
    </source>
</evidence>
<evidence type="ECO:0000256" key="1">
    <source>
        <dbReference type="ARBA" id="ARBA00023180"/>
    </source>
</evidence>
<protein>
    <recommendedName>
        <fullName evidence="3">Carboxylesterase type B domain-containing protein</fullName>
    </recommendedName>
</protein>
<dbReference type="InterPro" id="IPR019819">
    <property type="entry name" value="Carboxylesterase_B_CS"/>
</dbReference>
<dbReference type="InterPro" id="IPR029058">
    <property type="entry name" value="AB_hydrolase_fold"/>
</dbReference>
<feature type="chain" id="PRO_5044001903" description="Carboxylesterase type B domain-containing protein" evidence="2">
    <location>
        <begin position="23"/>
        <end position="591"/>
    </location>
</feature>
<organism evidence="4 5">
    <name type="scientific">Scylla paramamosain</name>
    <name type="common">Mud crab</name>
    <dbReference type="NCBI Taxonomy" id="85552"/>
    <lineage>
        <taxon>Eukaryota</taxon>
        <taxon>Metazoa</taxon>
        <taxon>Ecdysozoa</taxon>
        <taxon>Arthropoda</taxon>
        <taxon>Crustacea</taxon>
        <taxon>Multicrustacea</taxon>
        <taxon>Malacostraca</taxon>
        <taxon>Eumalacostraca</taxon>
        <taxon>Eucarida</taxon>
        <taxon>Decapoda</taxon>
        <taxon>Pleocyemata</taxon>
        <taxon>Brachyura</taxon>
        <taxon>Eubrachyura</taxon>
        <taxon>Portunoidea</taxon>
        <taxon>Portunidae</taxon>
        <taxon>Portuninae</taxon>
        <taxon>Scylla</taxon>
    </lineage>
</organism>
<dbReference type="SUPFAM" id="SSF53474">
    <property type="entry name" value="alpha/beta-Hydrolases"/>
    <property type="match status" value="1"/>
</dbReference>
<accession>A0AAW0TFE5</accession>
<dbReference type="Pfam" id="PF00135">
    <property type="entry name" value="COesterase"/>
    <property type="match status" value="1"/>
</dbReference>
<proteinExistence type="predicted"/>
<dbReference type="AlphaFoldDB" id="A0AAW0TFE5"/>
<dbReference type="PANTHER" id="PTHR11559">
    <property type="entry name" value="CARBOXYLESTERASE"/>
    <property type="match status" value="1"/>
</dbReference>
<gene>
    <name evidence="4" type="ORF">O3P69_010651</name>
</gene>
<keyword evidence="1" id="KW-0325">Glycoprotein</keyword>
<dbReference type="Gene3D" id="3.40.50.1820">
    <property type="entry name" value="alpha/beta hydrolase"/>
    <property type="match status" value="1"/>
</dbReference>
<evidence type="ECO:0000313" key="5">
    <source>
        <dbReference type="Proteomes" id="UP001487740"/>
    </source>
</evidence>
<evidence type="ECO:0000256" key="2">
    <source>
        <dbReference type="SAM" id="SignalP"/>
    </source>
</evidence>
<evidence type="ECO:0000259" key="3">
    <source>
        <dbReference type="Pfam" id="PF00135"/>
    </source>
</evidence>
<sequence>MDLRCQMLVTVTVMLVVARAAASEMADMSPALVLLKQGSILGSRVETNNGFVYYTFNTIPYARPPVGPLRFQEPKPAPAWSGIRDGSLPFPKCPQTTVFKLKNYSVHGQEDCLYLNVFTPRPYRSNLPVMVFIHGGAMVAGSALGPIPPMLPVPLLEKDVVVVAMNYRVGALGFISTGDSVLPGNLGLKDQTLALHWVQDNIGNLGGDPKKITVFGGSAGGFSCHAHVLSPSSAGLFQRAILQSGTALFSGHFGLARKGAIAIGKALNCKGEDSHQLLACFKATPVEDLVEAQSILSEWFDIPLTVGAQVDGNYLTDFPAALLKSGRYNNVDVMVGWTKDDGDLITAGLFSKKGEAALKELNENFQKVGPVILGLAEEKNSVYLARRVFYNYMSNLNITLDVEPALTNLVLDYGYEIPAVRSAEFHAENPHSKTFAYRLDHSLEKSLFAFMTNTYIQRKTVGHGDENRYLFNTPPPLGPLTHPQDLHVRDIMTTLWTNFARTGNPTVNGTLGFRWAPVTPSQPVRFLSITTNPTMQSVDERKRDFWNSLPVKDSKLLYPERFLPHTDTSDSSSAQTLNSTSFIAMEAYCVN</sequence>